<sequence length="423" mass="45475">MNNEAFFLQRCPRSASYNNKRYKQREEYNVEKRAWTGDAAAAVHVANIVGVAPPRLTVGDSADGRKIVMAHIKHISPWKATGSEKEDNNSTRESTKRLIQRTAYLDEQMQEHTRLRSPSLGVPRHGSTARPHRPLSQAAATTATAAATTIPAFATDSASSSDKSAQEPHTSPASHALSAPSQMDSPAPAPANKFLGKRSNMVSEQDMSDINSLLTTAMLAGDKDPDDKLAEQTALCGWTPREPPNTAFKLFHQTLGGTSGDVARQPRPGTAVVGRATVGEARPFSAATGMKKNKTNNSPRFGRLFLTGGVSRPAADFRGAYERESGGGGGAQQAGQIRPPHPEPWRTLEGTARHKPVSGRAKLSARIFAEEPRRRVGEVAPADGSGRTPGAAEEEETTQQQQQQRRAATLLQRRLGIADSGLV</sequence>
<dbReference type="Proteomes" id="UP001318040">
    <property type="component" value="Chromosome 45"/>
</dbReference>
<keyword evidence="2" id="KW-1185">Reference proteome</keyword>
<evidence type="ECO:0000313" key="2">
    <source>
        <dbReference type="Proteomes" id="UP001318040"/>
    </source>
</evidence>
<feature type="region of interest" description="Disordered" evidence="1">
    <location>
        <begin position="369"/>
        <end position="408"/>
    </location>
</feature>
<feature type="region of interest" description="Disordered" evidence="1">
    <location>
        <begin position="110"/>
        <end position="194"/>
    </location>
</feature>
<accession>A0AAJ7TZF4</accession>
<reference evidence="3" key="1">
    <citation type="submission" date="2025-08" db="UniProtKB">
        <authorList>
            <consortium name="RefSeq"/>
        </authorList>
    </citation>
    <scope>IDENTIFICATION</scope>
    <source>
        <tissue evidence="3">Sperm</tissue>
    </source>
</reference>
<feature type="compositionally biased region" description="Low complexity" evidence="1">
    <location>
        <begin position="138"/>
        <end position="163"/>
    </location>
</feature>
<protein>
    <submittedName>
        <fullName evidence="3">Uncharacterized protein LOC116952070 isoform X2</fullName>
    </submittedName>
</protein>
<feature type="compositionally biased region" description="Low complexity" evidence="1">
    <location>
        <begin position="398"/>
        <end position="408"/>
    </location>
</feature>
<dbReference type="RefSeq" id="XP_032826993.1">
    <property type="nucleotide sequence ID" value="XM_032971102.1"/>
</dbReference>
<organism evidence="2 3">
    <name type="scientific">Petromyzon marinus</name>
    <name type="common">Sea lamprey</name>
    <dbReference type="NCBI Taxonomy" id="7757"/>
    <lineage>
        <taxon>Eukaryota</taxon>
        <taxon>Metazoa</taxon>
        <taxon>Chordata</taxon>
        <taxon>Craniata</taxon>
        <taxon>Vertebrata</taxon>
        <taxon>Cyclostomata</taxon>
        <taxon>Hyperoartia</taxon>
        <taxon>Petromyzontiformes</taxon>
        <taxon>Petromyzontidae</taxon>
        <taxon>Petromyzon</taxon>
    </lineage>
</organism>
<feature type="region of interest" description="Disordered" evidence="1">
    <location>
        <begin position="320"/>
        <end position="346"/>
    </location>
</feature>
<evidence type="ECO:0000313" key="3">
    <source>
        <dbReference type="RefSeq" id="XP_032826993.1"/>
    </source>
</evidence>
<proteinExistence type="predicted"/>
<evidence type="ECO:0000256" key="1">
    <source>
        <dbReference type="SAM" id="MobiDB-lite"/>
    </source>
</evidence>
<feature type="compositionally biased region" description="Polar residues" evidence="1">
    <location>
        <begin position="167"/>
        <end position="184"/>
    </location>
</feature>
<gene>
    <name evidence="3" type="primary">LOC116952070</name>
</gene>
<name>A0AAJ7TZF4_PETMA</name>
<dbReference type="AlphaFoldDB" id="A0AAJ7TZF4"/>